<gene>
    <name evidence="1" type="ORF">DGAL_LOCUS4069</name>
</gene>
<name>A0A8J2RF85_9CRUS</name>
<reference evidence="1" key="1">
    <citation type="submission" date="2021-11" db="EMBL/GenBank/DDBJ databases">
        <authorList>
            <person name="Schell T."/>
        </authorList>
    </citation>
    <scope>NUCLEOTIDE SEQUENCE</scope>
    <source>
        <strain evidence="1">M5</strain>
    </source>
</reference>
<dbReference type="OrthoDB" id="6333825at2759"/>
<dbReference type="Gene3D" id="1.25.40.20">
    <property type="entry name" value="Ankyrin repeat-containing domain"/>
    <property type="match status" value="1"/>
</dbReference>
<sequence length="596" mass="68325">MATPNVADLFSKALNEGSVSELREIRKNFGRKAFMAILIASSCNEQDDTWFKIAFEGEYYDVIEFLVHQIKTHVMCGLYKKWKTSAENVSPFSWEKYHFKDVSQPFVLSPDIAIIRDICHQIPMTKFIEYLIDVKDDDPLWLEFVLNSIMASNLVPRPDKIVALECMGIAFIFKQVNYVFHRRYPLNEVKLWRGLRCWKDALILRRSTDQAIAKIPCELSETARQAFGDVVEITTLKEIDELEQQWALIKEVLDWTPLRRSLEAQAVLVGHRIFNQTASSFHLANLLLFSNNYRKQYSRAFNICLVILDQSSGFDSTSSHKCVQHFIREIDRLLIYFDTLWPDPTSPETGKSSHFLSTVQSVIGTLTKVSSVSPKFDLVDKAWQVEILRKIYILIKKWISVLTQEEIENLKEYLYPFFRVYNSNNGATGLLHLAVDGCLDGPSPHMTTYSTTVQIILLFLEAGADPQTTDANGQSPFHLLFEGLVWTFARSNLKVVFKAMMDAGGHLDQATPSGKTVVSLIKEWRASMHPFSHIVRDPYFDTFIYSVVPLSCNCAQVVRRNGISFENKLPPSLHLFVLRHSPYTQICKGRKRGTTY</sequence>
<dbReference type="Proteomes" id="UP000789390">
    <property type="component" value="Unassembled WGS sequence"/>
</dbReference>
<proteinExistence type="predicted"/>
<accession>A0A8J2RF85</accession>
<protein>
    <submittedName>
        <fullName evidence="1">Uncharacterized protein</fullName>
    </submittedName>
</protein>
<dbReference type="AlphaFoldDB" id="A0A8J2RF85"/>
<comment type="caution">
    <text evidence="1">The sequence shown here is derived from an EMBL/GenBank/DDBJ whole genome shotgun (WGS) entry which is preliminary data.</text>
</comment>
<dbReference type="EMBL" id="CAKKLH010000065">
    <property type="protein sequence ID" value="CAH0101730.1"/>
    <property type="molecule type" value="Genomic_DNA"/>
</dbReference>
<evidence type="ECO:0000313" key="2">
    <source>
        <dbReference type="Proteomes" id="UP000789390"/>
    </source>
</evidence>
<organism evidence="1 2">
    <name type="scientific">Daphnia galeata</name>
    <dbReference type="NCBI Taxonomy" id="27404"/>
    <lineage>
        <taxon>Eukaryota</taxon>
        <taxon>Metazoa</taxon>
        <taxon>Ecdysozoa</taxon>
        <taxon>Arthropoda</taxon>
        <taxon>Crustacea</taxon>
        <taxon>Branchiopoda</taxon>
        <taxon>Diplostraca</taxon>
        <taxon>Cladocera</taxon>
        <taxon>Anomopoda</taxon>
        <taxon>Daphniidae</taxon>
        <taxon>Daphnia</taxon>
    </lineage>
</organism>
<dbReference type="InterPro" id="IPR036770">
    <property type="entry name" value="Ankyrin_rpt-contain_sf"/>
</dbReference>
<keyword evidence="2" id="KW-1185">Reference proteome</keyword>
<evidence type="ECO:0000313" key="1">
    <source>
        <dbReference type="EMBL" id="CAH0101730.1"/>
    </source>
</evidence>